<dbReference type="EMBL" id="BAFB01000012">
    <property type="protein sequence ID" value="GAB32554.1"/>
    <property type="molecule type" value="Genomic_DNA"/>
</dbReference>
<gene>
    <name evidence="2" type="ORF">GOOTI_012_00120</name>
</gene>
<dbReference type="Proteomes" id="UP000005038">
    <property type="component" value="Unassembled WGS sequence"/>
</dbReference>
<keyword evidence="3" id="KW-1185">Reference proteome</keyword>
<dbReference type="InterPro" id="IPR002575">
    <property type="entry name" value="Aminoglycoside_PTrfase"/>
</dbReference>
<proteinExistence type="predicted"/>
<dbReference type="InterPro" id="IPR027417">
    <property type="entry name" value="P-loop_NTPase"/>
</dbReference>
<protein>
    <recommendedName>
        <fullName evidence="1">Aminoglycoside phosphotransferase domain-containing protein</fullName>
    </recommendedName>
</protein>
<dbReference type="RefSeq" id="WP_007236820.1">
    <property type="nucleotide sequence ID" value="NZ_BAFB01000012.1"/>
</dbReference>
<dbReference type="Gene3D" id="3.40.50.300">
    <property type="entry name" value="P-loop containing nucleotide triphosphate hydrolases"/>
    <property type="match status" value="1"/>
</dbReference>
<dbReference type="Pfam" id="PF13671">
    <property type="entry name" value="AAA_33"/>
    <property type="match status" value="1"/>
</dbReference>
<dbReference type="OrthoDB" id="9810277at2"/>
<dbReference type="InterPro" id="IPR011009">
    <property type="entry name" value="Kinase-like_dom_sf"/>
</dbReference>
<name>H5TGE6_GORO1</name>
<organism evidence="2 3">
    <name type="scientific">Gordonia otitidis (strain DSM 44809 / CCUG 52243 / JCM 12355 / NBRC 100426 / IFM 10032)</name>
    <dbReference type="NCBI Taxonomy" id="1108044"/>
    <lineage>
        <taxon>Bacteria</taxon>
        <taxon>Bacillati</taxon>
        <taxon>Actinomycetota</taxon>
        <taxon>Actinomycetes</taxon>
        <taxon>Mycobacteriales</taxon>
        <taxon>Gordoniaceae</taxon>
        <taxon>Gordonia</taxon>
    </lineage>
</organism>
<dbReference type="SUPFAM" id="SSF56112">
    <property type="entry name" value="Protein kinase-like (PK-like)"/>
    <property type="match status" value="1"/>
</dbReference>
<dbReference type="InterPro" id="IPR052732">
    <property type="entry name" value="Cell-binding_unc_protein"/>
</dbReference>
<dbReference type="SUPFAM" id="SSF52540">
    <property type="entry name" value="P-loop containing nucleoside triphosphate hydrolases"/>
    <property type="match status" value="1"/>
</dbReference>
<dbReference type="Pfam" id="PF01636">
    <property type="entry name" value="APH"/>
    <property type="match status" value="1"/>
</dbReference>
<dbReference type="STRING" id="1108044.GOOTI_012_00120"/>
<dbReference type="PANTHER" id="PTHR43883">
    <property type="entry name" value="SLR0207 PROTEIN"/>
    <property type="match status" value="1"/>
</dbReference>
<feature type="domain" description="Aminoglycoside phosphotransferase" evidence="1">
    <location>
        <begin position="120"/>
        <end position="262"/>
    </location>
</feature>
<dbReference type="Gene3D" id="3.90.1200.10">
    <property type="match status" value="1"/>
</dbReference>
<evidence type="ECO:0000313" key="2">
    <source>
        <dbReference type="EMBL" id="GAB32554.1"/>
    </source>
</evidence>
<accession>H5TGE6</accession>
<sequence length="505" mass="55020">MTDTEPTEELLAGVGVIDPATPTRRIVTHGAVIILNGDRAWKFKRPVRLRYFDFSTPQRRRDALDDELRLNRRFAPGLYVAVHTIRRSATGALSLDGSGEVVDHVLEMKRFDDDALLITHAHSGGLSDELLQRLAVRIVALHRTSEISEDPLGAQRLQDVVDGNLASMSVFPQIIDPAAATELTDRITALVTEHRELLDERARAGRVRRCHGDLHLANVAIIDGEPTPFDCLEFDAEMATTDVLYDLAFLAMDLWARGLRHEANVVVNTYFDHADVDGRTDDERAFCLLPVMLAVRATVRAHVAAAEGDVTRAHEYFSLARGFTESRTPRLIAIGGGSGTGKSTIARAIGGSVDPAPGARILRTDVLRKRLAGVSIEDELPRSAYTDSARAAVYTGMFRVAEDDLTAGMSVIADAVFGRTNQSASIADVARHAGVDFTGIWLELSEGERISRIEHREADASDADADVARRQTAALEPPSGEWRRVESSGDIATVVAACGFDDVTN</sequence>
<dbReference type="PANTHER" id="PTHR43883:SF1">
    <property type="entry name" value="GLUCONOKINASE"/>
    <property type="match status" value="1"/>
</dbReference>
<comment type="caution">
    <text evidence="2">The sequence shown here is derived from an EMBL/GenBank/DDBJ whole genome shotgun (WGS) entry which is preliminary data.</text>
</comment>
<reference evidence="2" key="1">
    <citation type="submission" date="2012-02" db="EMBL/GenBank/DDBJ databases">
        <title>Whole genome shotgun sequence of Gordonia otitidis NBRC 100426.</title>
        <authorList>
            <person name="Yoshida I."/>
            <person name="Hosoyama A."/>
            <person name="Tsuchikane K."/>
            <person name="Katsumata H."/>
            <person name="Yamazaki S."/>
            <person name="Fujita N."/>
        </authorList>
    </citation>
    <scope>NUCLEOTIDE SEQUENCE [LARGE SCALE GENOMIC DNA]</scope>
    <source>
        <strain evidence="2">NBRC 100426</strain>
    </source>
</reference>
<dbReference type="AlphaFoldDB" id="H5TGE6"/>
<evidence type="ECO:0000313" key="3">
    <source>
        <dbReference type="Proteomes" id="UP000005038"/>
    </source>
</evidence>
<evidence type="ECO:0000259" key="1">
    <source>
        <dbReference type="Pfam" id="PF01636"/>
    </source>
</evidence>